<keyword evidence="4" id="KW-1185">Reference proteome</keyword>
<proteinExistence type="predicted"/>
<evidence type="ECO:0000256" key="2">
    <source>
        <dbReference type="SAM" id="SignalP"/>
    </source>
</evidence>
<feature type="chain" id="PRO_5046925854" evidence="2">
    <location>
        <begin position="22"/>
        <end position="359"/>
    </location>
</feature>
<feature type="transmembrane region" description="Helical" evidence="1">
    <location>
        <begin position="333"/>
        <end position="352"/>
    </location>
</feature>
<comment type="caution">
    <text evidence="3">The sequence shown here is derived from an EMBL/GenBank/DDBJ whole genome shotgun (WGS) entry which is preliminary data.</text>
</comment>
<dbReference type="Proteomes" id="UP001501237">
    <property type="component" value="Unassembled WGS sequence"/>
</dbReference>
<dbReference type="EMBL" id="BAAAUV010000003">
    <property type="protein sequence ID" value="GAA3200730.1"/>
    <property type="molecule type" value="Genomic_DNA"/>
</dbReference>
<organism evidence="3 4">
    <name type="scientific">Actinocorallia longicatena</name>
    <dbReference type="NCBI Taxonomy" id="111803"/>
    <lineage>
        <taxon>Bacteria</taxon>
        <taxon>Bacillati</taxon>
        <taxon>Actinomycetota</taxon>
        <taxon>Actinomycetes</taxon>
        <taxon>Streptosporangiales</taxon>
        <taxon>Thermomonosporaceae</taxon>
        <taxon>Actinocorallia</taxon>
    </lineage>
</organism>
<evidence type="ECO:0000313" key="3">
    <source>
        <dbReference type="EMBL" id="GAA3200730.1"/>
    </source>
</evidence>
<keyword evidence="1" id="KW-0472">Membrane</keyword>
<gene>
    <name evidence="3" type="ORF">GCM10010468_13600</name>
</gene>
<dbReference type="SUPFAM" id="SSF50956">
    <property type="entry name" value="Thermostable phytase (3-phytase)"/>
    <property type="match status" value="1"/>
</dbReference>
<feature type="signal peptide" evidence="2">
    <location>
        <begin position="1"/>
        <end position="21"/>
    </location>
</feature>
<keyword evidence="1" id="KW-0812">Transmembrane</keyword>
<sequence>MHLIMRFTVGFSVVAAFCASAPEAASGEPASPEPSEATVIAVATDARLDNASGLALSTGGSMMFTLQDARRSTLIYALDMKGRTAFTVALPAGGNEDWEDLATATLSSGRRVMMISDTGDAFQVRQAARQGYRKTFRLITFDEPKTSTRKATGVTIQSFRYPDNATRNVETLLLQPGTGRPYLVTKTQPPAEGSPGKPGVTEVWTLPPDPDPASVVVARKVTAGLPVTAASGGAFSPSGDRLVIRNGLDAFVWWVEDGDVPGALATEPVKIHLPPQRQGEGVAFTASGHSLIVNSEGVRQPLWQVPLPRSADASAEPSEGGEEPRKAGLGGRLPAAIIAVVMLAGGAGILVYKFRTRVR</sequence>
<protein>
    <submittedName>
        <fullName evidence="3">Uncharacterized protein</fullName>
    </submittedName>
</protein>
<accession>A0ABP6Q2I9</accession>
<evidence type="ECO:0000313" key="4">
    <source>
        <dbReference type="Proteomes" id="UP001501237"/>
    </source>
</evidence>
<keyword evidence="1" id="KW-1133">Transmembrane helix</keyword>
<keyword evidence="2" id="KW-0732">Signal</keyword>
<reference evidence="4" key="1">
    <citation type="journal article" date="2019" name="Int. J. Syst. Evol. Microbiol.">
        <title>The Global Catalogue of Microorganisms (GCM) 10K type strain sequencing project: providing services to taxonomists for standard genome sequencing and annotation.</title>
        <authorList>
            <consortium name="The Broad Institute Genomics Platform"/>
            <consortium name="The Broad Institute Genome Sequencing Center for Infectious Disease"/>
            <person name="Wu L."/>
            <person name="Ma J."/>
        </authorList>
    </citation>
    <scope>NUCLEOTIDE SEQUENCE [LARGE SCALE GENOMIC DNA]</scope>
    <source>
        <strain evidence="4">JCM 9377</strain>
    </source>
</reference>
<evidence type="ECO:0000256" key="1">
    <source>
        <dbReference type="SAM" id="Phobius"/>
    </source>
</evidence>
<name>A0ABP6Q2I9_9ACTN</name>